<dbReference type="Gene3D" id="3.40.50.720">
    <property type="entry name" value="NAD(P)-binding Rossmann-like Domain"/>
    <property type="match status" value="1"/>
</dbReference>
<gene>
    <name evidence="2" type="ORF">J3R73_000255</name>
</gene>
<keyword evidence="3" id="KW-1185">Reference proteome</keyword>
<dbReference type="PIRSF" id="PIRSF001439">
    <property type="entry name" value="CryM"/>
    <property type="match status" value="1"/>
</dbReference>
<dbReference type="Pfam" id="PF02423">
    <property type="entry name" value="OCD_Mu_crystall"/>
    <property type="match status" value="1"/>
</dbReference>
<comment type="similarity">
    <text evidence="1">Belongs to the ornithine cyclodeaminase/mu-crystallin family.</text>
</comment>
<keyword evidence="2" id="KW-0456">Lyase</keyword>
<dbReference type="EMBL" id="JAUSVK010000001">
    <property type="protein sequence ID" value="MDQ0390463.1"/>
    <property type="molecule type" value="Genomic_DNA"/>
</dbReference>
<dbReference type="InterPro" id="IPR023401">
    <property type="entry name" value="ODC_N"/>
</dbReference>
<dbReference type="SUPFAM" id="SSF51735">
    <property type="entry name" value="NAD(P)-binding Rossmann-fold domains"/>
    <property type="match status" value="1"/>
</dbReference>
<dbReference type="PANTHER" id="PTHR13812:SF19">
    <property type="entry name" value="KETIMINE REDUCTASE MU-CRYSTALLIN"/>
    <property type="match status" value="1"/>
</dbReference>
<organism evidence="2 3">
    <name type="scientific">Labrys monachus</name>
    <dbReference type="NCBI Taxonomy" id="217067"/>
    <lineage>
        <taxon>Bacteria</taxon>
        <taxon>Pseudomonadati</taxon>
        <taxon>Pseudomonadota</taxon>
        <taxon>Alphaproteobacteria</taxon>
        <taxon>Hyphomicrobiales</taxon>
        <taxon>Xanthobacteraceae</taxon>
        <taxon>Labrys</taxon>
    </lineage>
</organism>
<dbReference type="InterPro" id="IPR003462">
    <property type="entry name" value="ODC_Mu_crystall"/>
</dbReference>
<accession>A0ABU0F774</accession>
<evidence type="ECO:0000313" key="2">
    <source>
        <dbReference type="EMBL" id="MDQ0390463.1"/>
    </source>
</evidence>
<dbReference type="InterPro" id="IPR036291">
    <property type="entry name" value="NAD(P)-bd_dom_sf"/>
</dbReference>
<proteinExistence type="inferred from homology"/>
<dbReference type="RefSeq" id="WP_307421644.1">
    <property type="nucleotide sequence ID" value="NZ_JAUSVK010000001.1"/>
</dbReference>
<protein>
    <submittedName>
        <fullName evidence="2">Ornithine cyclodeaminase</fullName>
        <ecNumber evidence="2">4.3.1.12</ecNumber>
    </submittedName>
</protein>
<evidence type="ECO:0000256" key="1">
    <source>
        <dbReference type="ARBA" id="ARBA00008903"/>
    </source>
</evidence>
<comment type="caution">
    <text evidence="2">The sequence shown here is derived from an EMBL/GenBank/DDBJ whole genome shotgun (WGS) entry which is preliminary data.</text>
</comment>
<dbReference type="EC" id="4.3.1.12" evidence="2"/>
<dbReference type="Proteomes" id="UP001237448">
    <property type="component" value="Unassembled WGS sequence"/>
</dbReference>
<name>A0ABU0F774_9HYPH</name>
<dbReference type="Gene3D" id="3.30.1780.10">
    <property type="entry name" value="ornithine cyclodeaminase, domain 1"/>
    <property type="match status" value="1"/>
</dbReference>
<sequence length="315" mass="32958">MQMIDADAVHRLLDYEGLVEALRRAHRGAMPETGEICLSDPGQPAVARHFLALPAWQAGDMLGIKLATSFPENEHLPSIQGLYAAFDGRTGAPILIADGTALTLRKTAADSALGADLLARPDAETMLMIGAGALAPHVIAAFLAVRPGLRRIAIWNRTAARAEQLAARLSIAGVAVAAVADLDAALGEADIVSCATMTASPLVRGGLLKPGAHVDLIGGWHPGMREADDDAIRRSSIYVDSKALSGDCGDIRQPLDQGLLRIEDIRGDLFSLCAGDAPGRAGPDEITLFKNAGGGHLDLFTARHLARRAGIVTAP</sequence>
<evidence type="ECO:0000313" key="3">
    <source>
        <dbReference type="Proteomes" id="UP001237448"/>
    </source>
</evidence>
<dbReference type="GO" id="GO:0008473">
    <property type="term" value="F:ornithine cyclodeaminase activity"/>
    <property type="evidence" value="ECO:0007669"/>
    <property type="project" value="UniProtKB-EC"/>
</dbReference>
<dbReference type="PANTHER" id="PTHR13812">
    <property type="entry name" value="KETIMINE REDUCTASE MU-CRYSTALLIN"/>
    <property type="match status" value="1"/>
</dbReference>
<reference evidence="2 3" key="1">
    <citation type="submission" date="2023-07" db="EMBL/GenBank/DDBJ databases">
        <title>Genomic Encyclopedia of Type Strains, Phase IV (KMG-IV): sequencing the most valuable type-strain genomes for metagenomic binning, comparative biology and taxonomic classification.</title>
        <authorList>
            <person name="Goeker M."/>
        </authorList>
    </citation>
    <scope>NUCLEOTIDE SEQUENCE [LARGE SCALE GENOMIC DNA]</scope>
    <source>
        <strain evidence="2 3">DSM 5896</strain>
    </source>
</reference>